<keyword evidence="4 9" id="KW-0456">Lyase</keyword>
<dbReference type="PANTHER" id="PTHR38042">
    <property type="entry name" value="UROPORPHYRINOGEN-III SYNTHASE, CHLOROPLASTIC"/>
    <property type="match status" value="1"/>
</dbReference>
<dbReference type="GO" id="GO:0004852">
    <property type="term" value="F:uroporphyrinogen-III synthase activity"/>
    <property type="evidence" value="ECO:0007669"/>
    <property type="project" value="UniProtKB-UniRule"/>
</dbReference>
<dbReference type="NCBIfam" id="NF004583">
    <property type="entry name" value="PRK05928.1-5"/>
    <property type="match status" value="1"/>
</dbReference>
<evidence type="ECO:0000256" key="4">
    <source>
        <dbReference type="ARBA" id="ARBA00023239"/>
    </source>
</evidence>
<dbReference type="AlphaFoldDB" id="A0A9X6U0D1"/>
<evidence type="ECO:0000313" key="11">
    <source>
        <dbReference type="EMBL" id="PED14000.1"/>
    </source>
</evidence>
<dbReference type="Gene3D" id="3.40.50.10090">
    <property type="match status" value="2"/>
</dbReference>
<proteinExistence type="inferred from homology"/>
<comment type="pathway">
    <text evidence="1 9">Porphyrin-containing compound metabolism; protoporphyrin-IX biosynthesis; coproporphyrinogen-III from 5-aminolevulinate: step 3/4.</text>
</comment>
<evidence type="ECO:0000256" key="9">
    <source>
        <dbReference type="RuleBase" id="RU366031"/>
    </source>
</evidence>
<dbReference type="GO" id="GO:0006782">
    <property type="term" value="P:protoporphyrinogen IX biosynthetic process"/>
    <property type="evidence" value="ECO:0007669"/>
    <property type="project" value="UniProtKB-UniRule"/>
</dbReference>
<comment type="function">
    <text evidence="6 9">Catalyzes cyclization of the linear tetrapyrrole, hydroxymethylbilane, to the macrocyclic uroporphyrinogen III.</text>
</comment>
<accession>A0A9X6U0D1</accession>
<evidence type="ECO:0000313" key="14">
    <source>
        <dbReference type="Proteomes" id="UP000223445"/>
    </source>
</evidence>
<evidence type="ECO:0000259" key="10">
    <source>
        <dbReference type="Pfam" id="PF02602"/>
    </source>
</evidence>
<protein>
    <recommendedName>
        <fullName evidence="7 9">Uroporphyrinogen-III synthase</fullName>
        <ecNumber evidence="3 9">4.2.1.75</ecNumber>
    </recommendedName>
</protein>
<keyword evidence="5 9" id="KW-0627">Porphyrin biosynthesis</keyword>
<dbReference type="InterPro" id="IPR036108">
    <property type="entry name" value="4pyrrol_syn_uPrphyn_synt_sf"/>
</dbReference>
<organism evidence="11 13">
    <name type="scientific">Bacillus thuringiensis</name>
    <dbReference type="NCBI Taxonomy" id="1428"/>
    <lineage>
        <taxon>Bacteria</taxon>
        <taxon>Bacillati</taxon>
        <taxon>Bacillota</taxon>
        <taxon>Bacilli</taxon>
        <taxon>Bacillales</taxon>
        <taxon>Bacillaceae</taxon>
        <taxon>Bacillus</taxon>
        <taxon>Bacillus cereus group</taxon>
    </lineage>
</organism>
<dbReference type="InterPro" id="IPR039793">
    <property type="entry name" value="UROS/Hem4"/>
</dbReference>
<evidence type="ECO:0000256" key="2">
    <source>
        <dbReference type="ARBA" id="ARBA00008133"/>
    </source>
</evidence>
<dbReference type="SUPFAM" id="SSF69618">
    <property type="entry name" value="HemD-like"/>
    <property type="match status" value="1"/>
</dbReference>
<dbReference type="InterPro" id="IPR003754">
    <property type="entry name" value="4pyrrol_synth_uPrphyn_synth"/>
</dbReference>
<dbReference type="GO" id="GO:0006780">
    <property type="term" value="P:uroporphyrinogen III biosynthetic process"/>
    <property type="evidence" value="ECO:0007669"/>
    <property type="project" value="UniProtKB-UniRule"/>
</dbReference>
<feature type="domain" description="Tetrapyrrole biosynthesis uroporphyrinogen III synthase" evidence="10">
    <location>
        <begin position="20"/>
        <end position="243"/>
    </location>
</feature>
<dbReference type="PANTHER" id="PTHR38042:SF1">
    <property type="entry name" value="UROPORPHYRINOGEN-III SYNTHASE, CHLOROPLASTIC"/>
    <property type="match status" value="1"/>
</dbReference>
<dbReference type="FunFam" id="3.40.50.10090:FF:000012">
    <property type="entry name" value="Uroporphyrinogen-III synthase"/>
    <property type="match status" value="1"/>
</dbReference>
<name>A0A9X6U0D1_BACTU</name>
<dbReference type="RefSeq" id="WP_000992341.1">
    <property type="nucleotide sequence ID" value="NZ_JABXFG010000003.1"/>
</dbReference>
<comment type="similarity">
    <text evidence="2 9">Belongs to the uroporphyrinogen-III synthase family.</text>
</comment>
<evidence type="ECO:0000256" key="7">
    <source>
        <dbReference type="ARBA" id="ARBA00040167"/>
    </source>
</evidence>
<evidence type="ECO:0000313" key="13">
    <source>
        <dbReference type="Proteomes" id="UP000220127"/>
    </source>
</evidence>
<evidence type="ECO:0000313" key="12">
    <source>
        <dbReference type="EMBL" id="PGZ05773.1"/>
    </source>
</evidence>
<evidence type="ECO:0000256" key="8">
    <source>
        <dbReference type="ARBA" id="ARBA00048617"/>
    </source>
</evidence>
<evidence type="ECO:0000256" key="6">
    <source>
        <dbReference type="ARBA" id="ARBA00037589"/>
    </source>
</evidence>
<comment type="caution">
    <text evidence="11">The sequence shown here is derived from an EMBL/GenBank/DDBJ whole genome shotgun (WGS) entry which is preliminary data.</text>
</comment>
<reference evidence="13 14" key="1">
    <citation type="submission" date="2017-09" db="EMBL/GenBank/DDBJ databases">
        <title>Large-scale bioinformatics analysis of Bacillus genomes uncovers conserved roles of natural products in bacterial physiology.</title>
        <authorList>
            <consortium name="Agbiome Team Llc"/>
            <person name="Bleich R.M."/>
            <person name="Grubbs K.J."/>
            <person name="Santa Maria K.C."/>
            <person name="Allen S.E."/>
            <person name="Farag S."/>
            <person name="Shank E.A."/>
            <person name="Bowers A."/>
        </authorList>
    </citation>
    <scope>NUCLEOTIDE SEQUENCE [LARGE SCALE GENOMIC DNA]</scope>
    <source>
        <strain evidence="12 14">AFS030179</strain>
        <strain evidence="11 13">AFS094940</strain>
    </source>
</reference>
<evidence type="ECO:0000256" key="3">
    <source>
        <dbReference type="ARBA" id="ARBA00013109"/>
    </source>
</evidence>
<evidence type="ECO:0000256" key="1">
    <source>
        <dbReference type="ARBA" id="ARBA00004772"/>
    </source>
</evidence>
<dbReference type="CDD" id="cd06578">
    <property type="entry name" value="HemD"/>
    <property type="match status" value="1"/>
</dbReference>
<dbReference type="Proteomes" id="UP000223445">
    <property type="component" value="Unassembled WGS sequence"/>
</dbReference>
<sequence>MNALAGKTVLITRAQHQAKQMSVAVKEKSGIPLEIPLLRMEGMSHRQIQHIEEQLHSYDWVIFTSRNGVAFFLDSLKKKLPLTIKIAAVGVKTKLELEKRGYQVHFVPNSFVAEAFAEEFLKELNGNERILFPKGNLARDVIPVKLREIGVSLDELIVYGTKVNVEKKQELIAALKLGEVDIITFTSPSTVTSFVRLLEGANWREWTKKCTIACIGPITEKEASRYFPSVIVPKEYTVEALLQCVCESIKKNGDRNI</sequence>
<dbReference type="EMBL" id="NVMD01000008">
    <property type="protein sequence ID" value="PED14000.1"/>
    <property type="molecule type" value="Genomic_DNA"/>
</dbReference>
<evidence type="ECO:0000256" key="5">
    <source>
        <dbReference type="ARBA" id="ARBA00023244"/>
    </source>
</evidence>
<dbReference type="EC" id="4.2.1.75" evidence="3 9"/>
<dbReference type="EMBL" id="NUPM01000001">
    <property type="protein sequence ID" value="PGZ05773.1"/>
    <property type="molecule type" value="Genomic_DNA"/>
</dbReference>
<comment type="catalytic activity">
    <reaction evidence="8 9">
        <text>hydroxymethylbilane = uroporphyrinogen III + H2O</text>
        <dbReference type="Rhea" id="RHEA:18965"/>
        <dbReference type="ChEBI" id="CHEBI:15377"/>
        <dbReference type="ChEBI" id="CHEBI:57308"/>
        <dbReference type="ChEBI" id="CHEBI:57845"/>
        <dbReference type="EC" id="4.2.1.75"/>
    </reaction>
</comment>
<dbReference type="Proteomes" id="UP000220127">
    <property type="component" value="Unassembled WGS sequence"/>
</dbReference>
<gene>
    <name evidence="12" type="ORF">COE48_00185</name>
    <name evidence="11" type="ORF">CON01_14215</name>
</gene>
<dbReference type="Pfam" id="PF02602">
    <property type="entry name" value="HEM4"/>
    <property type="match status" value="1"/>
</dbReference>